<dbReference type="PANTHER" id="PTHR42756">
    <property type="entry name" value="TRANSCRIPTIONAL REGULATOR, MARR"/>
    <property type="match status" value="1"/>
</dbReference>
<dbReference type="EMBL" id="JABBFX010000003">
    <property type="protein sequence ID" value="NML46998.1"/>
    <property type="molecule type" value="Genomic_DNA"/>
</dbReference>
<accession>A0A848HH53</accession>
<evidence type="ECO:0000259" key="4">
    <source>
        <dbReference type="PROSITE" id="PS50995"/>
    </source>
</evidence>
<dbReference type="RefSeq" id="WP_169421304.1">
    <property type="nucleotide sequence ID" value="NZ_JABBFX010000003.1"/>
</dbReference>
<dbReference type="Pfam" id="PF01047">
    <property type="entry name" value="MarR"/>
    <property type="match status" value="1"/>
</dbReference>
<keyword evidence="1" id="KW-0805">Transcription regulation</keyword>
<keyword evidence="3" id="KW-0804">Transcription</keyword>
<evidence type="ECO:0000313" key="5">
    <source>
        <dbReference type="EMBL" id="NML46998.1"/>
    </source>
</evidence>
<dbReference type="InterPro" id="IPR000835">
    <property type="entry name" value="HTH_MarR-typ"/>
</dbReference>
<keyword evidence="6" id="KW-1185">Reference proteome</keyword>
<dbReference type="AlphaFoldDB" id="A0A848HH53"/>
<sequence>MARKNEDGQASTPAPEGRMEEAVLHDLVGYQLAQAQIAALAIFYAAAGRPLELRHVEYTVLALIKENPACTPARLAKELAVTAGNITMWVDKLVLRELVRRETSAVDRRVQHLYVTEKGESLVVAATRQLLDAERKRLDTLSPAERAMLVELLHKVAQSRD</sequence>
<dbReference type="SMART" id="SM00347">
    <property type="entry name" value="HTH_MARR"/>
    <property type="match status" value="1"/>
</dbReference>
<dbReference type="InterPro" id="IPR036388">
    <property type="entry name" value="WH-like_DNA-bd_sf"/>
</dbReference>
<evidence type="ECO:0000313" key="6">
    <source>
        <dbReference type="Proteomes" id="UP000541185"/>
    </source>
</evidence>
<dbReference type="GO" id="GO:0003677">
    <property type="term" value="F:DNA binding"/>
    <property type="evidence" value="ECO:0007669"/>
    <property type="project" value="UniProtKB-KW"/>
</dbReference>
<dbReference type="PRINTS" id="PR00598">
    <property type="entry name" value="HTHMARR"/>
</dbReference>
<name>A0A848HH53_9BURK</name>
<keyword evidence="2" id="KW-0238">DNA-binding</keyword>
<evidence type="ECO:0000256" key="1">
    <source>
        <dbReference type="ARBA" id="ARBA00023015"/>
    </source>
</evidence>
<reference evidence="5 6" key="1">
    <citation type="submission" date="2020-04" db="EMBL/GenBank/DDBJ databases">
        <title>Ramlibacter sp. G-1-2-2 isolated from soil.</title>
        <authorList>
            <person name="Dahal R.H."/>
        </authorList>
    </citation>
    <scope>NUCLEOTIDE SEQUENCE [LARGE SCALE GENOMIC DNA]</scope>
    <source>
        <strain evidence="5 6">G-1-2-2</strain>
    </source>
</reference>
<dbReference type="PROSITE" id="PS50995">
    <property type="entry name" value="HTH_MARR_2"/>
    <property type="match status" value="1"/>
</dbReference>
<evidence type="ECO:0000256" key="3">
    <source>
        <dbReference type="ARBA" id="ARBA00023163"/>
    </source>
</evidence>
<organism evidence="5 6">
    <name type="scientific">Ramlibacter agri</name>
    <dbReference type="NCBI Taxonomy" id="2728837"/>
    <lineage>
        <taxon>Bacteria</taxon>
        <taxon>Pseudomonadati</taxon>
        <taxon>Pseudomonadota</taxon>
        <taxon>Betaproteobacteria</taxon>
        <taxon>Burkholderiales</taxon>
        <taxon>Comamonadaceae</taxon>
        <taxon>Ramlibacter</taxon>
    </lineage>
</organism>
<proteinExistence type="predicted"/>
<dbReference type="InterPro" id="IPR036390">
    <property type="entry name" value="WH_DNA-bd_sf"/>
</dbReference>
<dbReference type="GO" id="GO:0003700">
    <property type="term" value="F:DNA-binding transcription factor activity"/>
    <property type="evidence" value="ECO:0007669"/>
    <property type="project" value="InterPro"/>
</dbReference>
<dbReference type="Gene3D" id="1.10.10.10">
    <property type="entry name" value="Winged helix-like DNA-binding domain superfamily/Winged helix DNA-binding domain"/>
    <property type="match status" value="1"/>
</dbReference>
<gene>
    <name evidence="5" type="ORF">HHL11_24855</name>
</gene>
<protein>
    <submittedName>
        <fullName evidence="5">MarR family transcriptional regulator</fullName>
    </submittedName>
</protein>
<dbReference type="PANTHER" id="PTHR42756:SF1">
    <property type="entry name" value="TRANSCRIPTIONAL REPRESSOR OF EMRAB OPERON"/>
    <property type="match status" value="1"/>
</dbReference>
<evidence type="ECO:0000256" key="2">
    <source>
        <dbReference type="ARBA" id="ARBA00023125"/>
    </source>
</evidence>
<feature type="domain" description="HTH marR-type" evidence="4">
    <location>
        <begin position="25"/>
        <end position="158"/>
    </location>
</feature>
<dbReference type="SUPFAM" id="SSF46785">
    <property type="entry name" value="Winged helix' DNA-binding domain"/>
    <property type="match status" value="1"/>
</dbReference>
<dbReference type="Proteomes" id="UP000541185">
    <property type="component" value="Unassembled WGS sequence"/>
</dbReference>
<comment type="caution">
    <text evidence="5">The sequence shown here is derived from an EMBL/GenBank/DDBJ whole genome shotgun (WGS) entry which is preliminary data.</text>
</comment>